<dbReference type="OrthoDB" id="2443813at2759"/>
<evidence type="ECO:0000313" key="1">
    <source>
        <dbReference type="EMBL" id="RIA91115.1"/>
    </source>
</evidence>
<accession>A0A397T489</accession>
<reference evidence="1" key="1">
    <citation type="submission" date="2018-06" db="EMBL/GenBank/DDBJ databases">
        <title>Comparative genomics reveals the genomic features of Rhizophagus irregularis, R. cerebriforme, R. diaphanum and Gigaspora rosea, and their symbiotic lifestyle signature.</title>
        <authorList>
            <person name="Morin E."/>
            <person name="San Clemente H."/>
            <person name="Chen E.C.H."/>
            <person name="De La Providencia I."/>
            <person name="Hainaut M."/>
            <person name="Kuo A."/>
            <person name="Kohler A."/>
            <person name="Murat C."/>
            <person name="Tang N."/>
            <person name="Roy S."/>
            <person name="Loubradou J."/>
            <person name="Henrissat B."/>
            <person name="Grigoriev I.V."/>
            <person name="Corradi N."/>
            <person name="Roux C."/>
            <person name="Martin F.M."/>
        </authorList>
    </citation>
    <scope>NUCLEOTIDE SEQUENCE [LARGE SCALE GENOMIC DNA]</scope>
    <source>
        <strain evidence="1">DAOM 227022</strain>
    </source>
</reference>
<name>A0A397T489_9GLOM</name>
<sequence>MINFANPELKLPSQKVLADELEVTICFDEWKNVKKQEIMESVLITSDRQVLVWGGENISRKRIQ</sequence>
<dbReference type="EMBL" id="QKYT01000162">
    <property type="protein sequence ID" value="RIA91115.1"/>
    <property type="molecule type" value="Genomic_DNA"/>
</dbReference>
<proteinExistence type="predicted"/>
<comment type="caution">
    <text evidence="1">The sequence shown here is derived from an EMBL/GenBank/DDBJ whole genome shotgun (WGS) entry which is preliminary data.</text>
</comment>
<organism evidence="1 2">
    <name type="scientific">Glomus cerebriforme</name>
    <dbReference type="NCBI Taxonomy" id="658196"/>
    <lineage>
        <taxon>Eukaryota</taxon>
        <taxon>Fungi</taxon>
        <taxon>Fungi incertae sedis</taxon>
        <taxon>Mucoromycota</taxon>
        <taxon>Glomeromycotina</taxon>
        <taxon>Glomeromycetes</taxon>
        <taxon>Glomerales</taxon>
        <taxon>Glomeraceae</taxon>
        <taxon>Glomus</taxon>
    </lineage>
</organism>
<protein>
    <submittedName>
        <fullName evidence="1">Uncharacterized protein</fullName>
    </submittedName>
</protein>
<keyword evidence="2" id="KW-1185">Reference proteome</keyword>
<dbReference type="AlphaFoldDB" id="A0A397T489"/>
<gene>
    <name evidence="1" type="ORF">C1645_822510</name>
</gene>
<evidence type="ECO:0000313" key="2">
    <source>
        <dbReference type="Proteomes" id="UP000265703"/>
    </source>
</evidence>
<dbReference type="Proteomes" id="UP000265703">
    <property type="component" value="Unassembled WGS sequence"/>
</dbReference>